<reference evidence="3 4" key="1">
    <citation type="journal article" date="2011" name="J. Bacteriol.">
        <title>Genome of Ochrobactrum anthropi ATCC 49188 T, a versatile opportunistic pathogen and symbiont of several eukaryotic hosts.</title>
        <authorList>
            <person name="Chain P.S."/>
            <person name="Lang D.M."/>
            <person name="Comerci D.J."/>
            <person name="Malfatti S.A."/>
            <person name="Vergez L.M."/>
            <person name="Shin M."/>
            <person name="Ugalde R.A."/>
            <person name="Garcia E."/>
            <person name="Tolmasky M.E."/>
        </authorList>
    </citation>
    <scope>NUCLEOTIDE SEQUENCE [LARGE SCALE GENOMIC DNA]</scope>
    <source>
        <strain evidence="4">ATCC 49188 / DSM 6882 / CCUG 24695 / JCM 21032 / LMG 3331 / NBRC 15819 / NCTC 12168 / Alc 37</strain>
    </source>
</reference>
<dbReference type="AlphaFoldDB" id="A6WYH3"/>
<evidence type="ECO:0000259" key="2">
    <source>
        <dbReference type="Pfam" id="PF20172"/>
    </source>
</evidence>
<dbReference type="GO" id="GO:0006310">
    <property type="term" value="P:DNA recombination"/>
    <property type="evidence" value="ECO:0007669"/>
    <property type="project" value="UniProtKB-KW"/>
</dbReference>
<organism evidence="3 4">
    <name type="scientific">Brucella anthropi (strain ATCC 49188 / DSM 6882 / CCUG 24695 / JCM 21032 / LMG 3331 / NBRC 15819 / NCTC 12168 / Alc 37)</name>
    <name type="common">Ochrobactrum anthropi</name>
    <dbReference type="NCBI Taxonomy" id="439375"/>
    <lineage>
        <taxon>Bacteria</taxon>
        <taxon>Pseudomonadati</taxon>
        <taxon>Pseudomonadota</taxon>
        <taxon>Alphaproteobacteria</taxon>
        <taxon>Hyphomicrobiales</taxon>
        <taxon>Brucellaceae</taxon>
        <taxon>Brucella/Ochrobactrum group</taxon>
        <taxon>Brucella</taxon>
    </lineage>
</organism>
<dbReference type="GO" id="GO:0003677">
    <property type="term" value="F:DNA binding"/>
    <property type="evidence" value="ECO:0007669"/>
    <property type="project" value="InterPro"/>
</dbReference>
<dbReference type="EMBL" id="CP000758">
    <property type="protein sequence ID" value="ABS14027.1"/>
    <property type="molecule type" value="Genomic_DNA"/>
</dbReference>
<feature type="domain" description="DUF6538" evidence="2">
    <location>
        <begin position="11"/>
        <end position="69"/>
    </location>
</feature>
<dbReference type="Proteomes" id="UP000002301">
    <property type="component" value="Chromosome 1"/>
</dbReference>
<sequence length="438" mass="50456">MNKIEFPVKGLYCRNGVYYFRKVIPTKFRKSGYPSEIVLSLKTRDESIALARYADAKSSAEEELMAMRRGDYAPASSIDFSKSQQRASAQGRVLQDIRSLISDPISVRETVQALKGIKRVTTGAVKSFLCKNNNEPRINDLPSFYEKSRNYELKSLNPREYARKIDPLKNACKQLVSHLGDNKKISDLTKVDAKSFYDFLRDRIYNDEITANTANKYLTHLRVLLNEYYKEIDLDTNCVFSRMHFKQNKNRRSAFNISHIKKEWIESDALSPLNDDLRFIVLAMIDSGCNFKELCGIDPEQDIHLQAEIPHIILRDNKYRKLKTPFRERRIPLVGLALEAFRNCPNGFTRYRDANGPTNASAAINKFLKDNKLFENDDQSAYSIRHCFKDRMREHSIPAEMQDFFMGHKSPGMGPNYGNGYTLKKLQEALEPLAADLK</sequence>
<keyword evidence="4" id="KW-1185">Reference proteome</keyword>
<proteinExistence type="predicted"/>
<keyword evidence="1" id="KW-0233">DNA recombination</keyword>
<dbReference type="HOGENOM" id="CLU_051657_0_0_5"/>
<dbReference type="InterPro" id="IPR013762">
    <property type="entry name" value="Integrase-like_cat_sf"/>
</dbReference>
<dbReference type="Gene3D" id="1.10.443.10">
    <property type="entry name" value="Intergrase catalytic core"/>
    <property type="match status" value="1"/>
</dbReference>
<dbReference type="PhylomeDB" id="A6WYH3"/>
<dbReference type="RefSeq" id="WP_012091414.1">
    <property type="nucleotide sequence ID" value="NC_009667.1"/>
</dbReference>
<dbReference type="KEGG" id="oan:Oant_1310"/>
<protein>
    <recommendedName>
        <fullName evidence="2">DUF6538 domain-containing protein</fullName>
    </recommendedName>
</protein>
<dbReference type="InterPro" id="IPR046668">
    <property type="entry name" value="DUF6538"/>
</dbReference>
<accession>A6WYH3</accession>
<gene>
    <name evidence="3" type="ordered locus">Oant_1310</name>
</gene>
<dbReference type="eggNOG" id="COG0582">
    <property type="taxonomic scope" value="Bacteria"/>
</dbReference>
<dbReference type="SUPFAM" id="SSF56349">
    <property type="entry name" value="DNA breaking-rejoining enzymes"/>
    <property type="match status" value="1"/>
</dbReference>
<dbReference type="GO" id="GO:0015074">
    <property type="term" value="P:DNA integration"/>
    <property type="evidence" value="ECO:0007669"/>
    <property type="project" value="InterPro"/>
</dbReference>
<evidence type="ECO:0000313" key="3">
    <source>
        <dbReference type="EMBL" id="ABS14027.1"/>
    </source>
</evidence>
<evidence type="ECO:0000256" key="1">
    <source>
        <dbReference type="ARBA" id="ARBA00023172"/>
    </source>
</evidence>
<evidence type="ECO:0000313" key="4">
    <source>
        <dbReference type="Proteomes" id="UP000002301"/>
    </source>
</evidence>
<dbReference type="Pfam" id="PF20172">
    <property type="entry name" value="DUF6538"/>
    <property type="match status" value="1"/>
</dbReference>
<dbReference type="InterPro" id="IPR011010">
    <property type="entry name" value="DNA_brk_join_enz"/>
</dbReference>
<name>A6WYH3_BRUA4</name>
<dbReference type="STRING" id="439375.Oant_1310"/>